<dbReference type="InterPro" id="IPR050086">
    <property type="entry name" value="MetN_ABC_transporter-like"/>
</dbReference>
<dbReference type="GO" id="GO:0006865">
    <property type="term" value="P:amino acid transport"/>
    <property type="evidence" value="ECO:0007669"/>
    <property type="project" value="UniProtKB-KW"/>
</dbReference>
<proteinExistence type="inferred from homology"/>
<name>A0A9D1Q4F1_9GAMM</name>
<dbReference type="GO" id="GO:0005524">
    <property type="term" value="F:ATP binding"/>
    <property type="evidence" value="ECO:0007669"/>
    <property type="project" value="UniProtKB-KW"/>
</dbReference>
<dbReference type="PROSITE" id="PS50893">
    <property type="entry name" value="ABC_TRANSPORTER_2"/>
    <property type="match status" value="1"/>
</dbReference>
<evidence type="ECO:0000256" key="9">
    <source>
        <dbReference type="ARBA" id="ARBA00022967"/>
    </source>
</evidence>
<dbReference type="Gene3D" id="3.40.50.300">
    <property type="entry name" value="P-loop containing nucleotide triphosphate hydrolases"/>
    <property type="match status" value="1"/>
</dbReference>
<dbReference type="Pfam" id="PF09383">
    <property type="entry name" value="NIL"/>
    <property type="match status" value="1"/>
</dbReference>
<dbReference type="SUPFAM" id="SSF52540">
    <property type="entry name" value="P-loop containing nucleoside triphosphate hydrolases"/>
    <property type="match status" value="1"/>
</dbReference>
<dbReference type="InterPro" id="IPR045865">
    <property type="entry name" value="ACT-like_dom_sf"/>
</dbReference>
<sequence>MIKIEHLKKSYATKDGSKIALNDISLTIKEGSIFGVIGHSGAGKSTLIRCLNLLERPDSGNVMIDNVDITKLSNRDLMLERRKIGMIFQHFNLLSSQTIYDNIAFPLRLEKMNERDIKIRVEELLDLVGIKEHQHKYPAQLSGGQKQRVGIARAIANDPKVLLCDEATSALDPQTTQAILELLVDINQKLGLTIVIITHEMEVIRSICHRVAVIHDSQIIEEGPVEEVFLHPQSKVTQDFIIDKTEQDELQKYLKRHPEQAEYLYQLSYIGTEAFEPHLSQIIKKSNIDLSILSGSISYIRDIPYGQLVVALSGEPKETVQAISLFNSRGISTMPLFKQRSSQNRSLENIQGDN</sequence>
<keyword evidence="11" id="KW-0472">Membrane</keyword>
<organism evidence="13 14">
    <name type="scientific">Candidatus Ignatzschineria merdigallinarum</name>
    <dbReference type="NCBI Taxonomy" id="2838621"/>
    <lineage>
        <taxon>Bacteria</taxon>
        <taxon>Pseudomonadati</taxon>
        <taxon>Pseudomonadota</taxon>
        <taxon>Gammaproteobacteria</taxon>
        <taxon>Cardiobacteriales</taxon>
        <taxon>Ignatzschineriaceae</taxon>
        <taxon>Ignatzschineria</taxon>
    </lineage>
</organism>
<dbReference type="GO" id="GO:0016887">
    <property type="term" value="F:ATP hydrolysis activity"/>
    <property type="evidence" value="ECO:0007669"/>
    <property type="project" value="InterPro"/>
</dbReference>
<dbReference type="PROSITE" id="PS00211">
    <property type="entry name" value="ABC_TRANSPORTER_1"/>
    <property type="match status" value="1"/>
</dbReference>
<dbReference type="PANTHER" id="PTHR43166">
    <property type="entry name" value="AMINO ACID IMPORT ATP-BINDING PROTEIN"/>
    <property type="match status" value="1"/>
</dbReference>
<comment type="caution">
    <text evidence="13">The sequence shown here is derived from an EMBL/GenBank/DDBJ whole genome shotgun (WGS) entry which is preliminary data.</text>
</comment>
<dbReference type="InterPro" id="IPR003439">
    <property type="entry name" value="ABC_transporter-like_ATP-bd"/>
</dbReference>
<evidence type="ECO:0000256" key="6">
    <source>
        <dbReference type="ARBA" id="ARBA00022475"/>
    </source>
</evidence>
<dbReference type="AlphaFoldDB" id="A0A9D1Q4F1"/>
<dbReference type="Gene3D" id="3.30.70.260">
    <property type="match status" value="1"/>
</dbReference>
<dbReference type="PANTHER" id="PTHR43166:SF30">
    <property type="entry name" value="METHIONINE IMPORT ATP-BINDING PROTEIN METN"/>
    <property type="match status" value="1"/>
</dbReference>
<evidence type="ECO:0000256" key="11">
    <source>
        <dbReference type="ARBA" id="ARBA00023136"/>
    </source>
</evidence>
<evidence type="ECO:0000256" key="8">
    <source>
        <dbReference type="ARBA" id="ARBA00022840"/>
    </source>
</evidence>
<comment type="similarity">
    <text evidence="3">Belongs to the ABC transporter superfamily.</text>
</comment>
<evidence type="ECO:0000256" key="10">
    <source>
        <dbReference type="ARBA" id="ARBA00022970"/>
    </source>
</evidence>
<reference evidence="13" key="2">
    <citation type="submission" date="2021-04" db="EMBL/GenBank/DDBJ databases">
        <authorList>
            <person name="Gilroy R."/>
        </authorList>
    </citation>
    <scope>NUCLEOTIDE SEQUENCE</scope>
    <source>
        <strain evidence="13">CHK160-9182</strain>
    </source>
</reference>
<evidence type="ECO:0000256" key="3">
    <source>
        <dbReference type="ARBA" id="ARBA00005417"/>
    </source>
</evidence>
<dbReference type="InterPro" id="IPR017871">
    <property type="entry name" value="ABC_transporter-like_CS"/>
</dbReference>
<dbReference type="EMBL" id="DXHP01000100">
    <property type="protein sequence ID" value="HIW06580.1"/>
    <property type="molecule type" value="Genomic_DNA"/>
</dbReference>
<protein>
    <recommendedName>
        <fullName evidence="4">Cell division ATP-binding protein FtsE</fullName>
    </recommendedName>
</protein>
<dbReference type="SMART" id="SM00382">
    <property type="entry name" value="AAA"/>
    <property type="match status" value="1"/>
</dbReference>
<evidence type="ECO:0000256" key="2">
    <source>
        <dbReference type="ARBA" id="ARBA00004417"/>
    </source>
</evidence>
<keyword evidence="7" id="KW-0547">Nucleotide-binding</keyword>
<keyword evidence="6" id="KW-1003">Cell membrane</keyword>
<keyword evidence="8 13" id="KW-0067">ATP-binding</keyword>
<evidence type="ECO:0000256" key="5">
    <source>
        <dbReference type="ARBA" id="ARBA00022448"/>
    </source>
</evidence>
<evidence type="ECO:0000256" key="4">
    <source>
        <dbReference type="ARBA" id="ARBA00020019"/>
    </source>
</evidence>
<keyword evidence="9" id="KW-1278">Translocase</keyword>
<keyword evidence="10" id="KW-0029">Amino-acid transport</keyword>
<dbReference type="InterPro" id="IPR018449">
    <property type="entry name" value="NIL_domain"/>
</dbReference>
<dbReference type="Pfam" id="PF00005">
    <property type="entry name" value="ABC_tran"/>
    <property type="match status" value="1"/>
</dbReference>
<dbReference type="InterPro" id="IPR027417">
    <property type="entry name" value="P-loop_NTPase"/>
</dbReference>
<dbReference type="SMART" id="SM00930">
    <property type="entry name" value="NIL"/>
    <property type="match status" value="1"/>
</dbReference>
<dbReference type="CDD" id="cd03258">
    <property type="entry name" value="ABC_MetN_methionine_transporter"/>
    <property type="match status" value="1"/>
</dbReference>
<evidence type="ECO:0000313" key="13">
    <source>
        <dbReference type="EMBL" id="HIW06580.1"/>
    </source>
</evidence>
<dbReference type="SUPFAM" id="SSF55021">
    <property type="entry name" value="ACT-like"/>
    <property type="match status" value="1"/>
</dbReference>
<comment type="function">
    <text evidence="1">Part of the ABC transporter FtsEX involved in cellular division. Important for assembly or stability of the septal ring.</text>
</comment>
<dbReference type="FunFam" id="3.40.50.300:FF:000056">
    <property type="entry name" value="Cell division ATP-binding protein FtsE"/>
    <property type="match status" value="1"/>
</dbReference>
<evidence type="ECO:0000256" key="7">
    <source>
        <dbReference type="ARBA" id="ARBA00022741"/>
    </source>
</evidence>
<reference evidence="13" key="1">
    <citation type="journal article" date="2021" name="PeerJ">
        <title>Extensive microbial diversity within the chicken gut microbiome revealed by metagenomics and culture.</title>
        <authorList>
            <person name="Gilroy R."/>
            <person name="Ravi A."/>
            <person name="Getino M."/>
            <person name="Pursley I."/>
            <person name="Horton D.L."/>
            <person name="Alikhan N.F."/>
            <person name="Baker D."/>
            <person name="Gharbi K."/>
            <person name="Hall N."/>
            <person name="Watson M."/>
            <person name="Adriaenssens E.M."/>
            <person name="Foster-Nyarko E."/>
            <person name="Jarju S."/>
            <person name="Secka A."/>
            <person name="Antonio M."/>
            <person name="Oren A."/>
            <person name="Chaudhuri R.R."/>
            <person name="La Ragione R."/>
            <person name="Hildebrand F."/>
            <person name="Pallen M.J."/>
        </authorList>
    </citation>
    <scope>NUCLEOTIDE SEQUENCE</scope>
    <source>
        <strain evidence="13">CHK160-9182</strain>
    </source>
</reference>
<dbReference type="GO" id="GO:0005886">
    <property type="term" value="C:plasma membrane"/>
    <property type="evidence" value="ECO:0007669"/>
    <property type="project" value="UniProtKB-SubCell"/>
</dbReference>
<evidence type="ECO:0000313" key="14">
    <source>
        <dbReference type="Proteomes" id="UP000823934"/>
    </source>
</evidence>
<dbReference type="InterPro" id="IPR003593">
    <property type="entry name" value="AAA+_ATPase"/>
</dbReference>
<accession>A0A9D1Q4F1</accession>
<comment type="subcellular location">
    <subcellularLocation>
        <location evidence="2">Cell inner membrane</location>
        <topology evidence="2">Peripheral membrane protein</topology>
    </subcellularLocation>
</comment>
<evidence type="ECO:0000259" key="12">
    <source>
        <dbReference type="PROSITE" id="PS50893"/>
    </source>
</evidence>
<evidence type="ECO:0000256" key="1">
    <source>
        <dbReference type="ARBA" id="ARBA00002579"/>
    </source>
</evidence>
<feature type="domain" description="ABC transporter" evidence="12">
    <location>
        <begin position="2"/>
        <end position="241"/>
    </location>
</feature>
<dbReference type="InterPro" id="IPR041701">
    <property type="entry name" value="MetN_ABC"/>
</dbReference>
<dbReference type="Proteomes" id="UP000823934">
    <property type="component" value="Unassembled WGS sequence"/>
</dbReference>
<keyword evidence="5" id="KW-0813">Transport</keyword>
<gene>
    <name evidence="13" type="ORF">H9889_04560</name>
</gene>